<dbReference type="InterPro" id="IPR051425">
    <property type="entry name" value="Formin_Homology"/>
</dbReference>
<protein>
    <recommendedName>
        <fullName evidence="7">Formin-like protein</fullName>
    </recommendedName>
</protein>
<evidence type="ECO:0000259" key="4">
    <source>
        <dbReference type="PROSITE" id="PS51444"/>
    </source>
</evidence>
<evidence type="ECO:0000259" key="2">
    <source>
        <dbReference type="PROSITE" id="PS51181"/>
    </source>
</evidence>
<gene>
    <name evidence="5" type="ORF">HBR001_LOCUS1560</name>
</gene>
<dbReference type="SUPFAM" id="SSF52799">
    <property type="entry name" value="(Phosphotyrosine protein) phosphatases II"/>
    <property type="match status" value="1"/>
</dbReference>
<dbReference type="PANTHER" id="PTHR45725">
    <property type="entry name" value="FORMIN HOMOLOGY 2 FAMILY MEMBER"/>
    <property type="match status" value="1"/>
</dbReference>
<feature type="domain" description="Phosphatase tensin-type" evidence="2">
    <location>
        <begin position="20"/>
        <end position="218"/>
    </location>
</feature>
<dbReference type="InterPro" id="IPR019309">
    <property type="entry name" value="WASHC3"/>
</dbReference>
<dbReference type="EMBL" id="CANTFL010000148">
    <property type="protein sequence ID" value="CAI5716084.1"/>
    <property type="molecule type" value="Genomic_DNA"/>
</dbReference>
<feature type="region of interest" description="Disordered" evidence="1">
    <location>
        <begin position="1387"/>
        <end position="1408"/>
    </location>
</feature>
<evidence type="ECO:0000313" key="5">
    <source>
        <dbReference type="EMBL" id="CAI5716084.1"/>
    </source>
</evidence>
<feature type="region of interest" description="Disordered" evidence="1">
    <location>
        <begin position="462"/>
        <end position="529"/>
    </location>
</feature>
<dbReference type="PANTHER" id="PTHR45725:SF1">
    <property type="entry name" value="DISHEVELLED ASSOCIATED ACTIVATOR OF MORPHOGENESIS, ISOFORM D"/>
    <property type="match status" value="1"/>
</dbReference>
<proteinExistence type="predicted"/>
<evidence type="ECO:0008006" key="7">
    <source>
        <dbReference type="Google" id="ProtNLM"/>
    </source>
</evidence>
<dbReference type="Proteomes" id="UP001162031">
    <property type="component" value="Unassembled WGS sequence"/>
</dbReference>
<dbReference type="InterPro" id="IPR015425">
    <property type="entry name" value="FH2_Formin"/>
</dbReference>
<evidence type="ECO:0000256" key="1">
    <source>
        <dbReference type="SAM" id="MobiDB-lite"/>
    </source>
</evidence>
<dbReference type="InterPro" id="IPR042201">
    <property type="entry name" value="FH2_Formin_sf"/>
</dbReference>
<dbReference type="InterPro" id="IPR029023">
    <property type="entry name" value="Tensin_phosphatase"/>
</dbReference>
<dbReference type="PROSITE" id="PS51444">
    <property type="entry name" value="FH2"/>
    <property type="match status" value="1"/>
</dbReference>
<accession>A0AAV0TB03</accession>
<organism evidence="5 6">
    <name type="scientific">Hyaloperonospora brassicae</name>
    <name type="common">Brassica downy mildew</name>
    <name type="synonym">Peronospora brassicae</name>
    <dbReference type="NCBI Taxonomy" id="162125"/>
    <lineage>
        <taxon>Eukaryota</taxon>
        <taxon>Sar</taxon>
        <taxon>Stramenopiles</taxon>
        <taxon>Oomycota</taxon>
        <taxon>Peronosporomycetes</taxon>
        <taxon>Peronosporales</taxon>
        <taxon>Peronosporaceae</taxon>
        <taxon>Hyaloperonospora</taxon>
    </lineage>
</organism>
<dbReference type="SMART" id="SM00498">
    <property type="entry name" value="FH2"/>
    <property type="match status" value="1"/>
</dbReference>
<dbReference type="Pfam" id="PF10152">
    <property type="entry name" value="CCDC53"/>
    <property type="match status" value="3"/>
</dbReference>
<dbReference type="PROSITE" id="PS51181">
    <property type="entry name" value="PPASE_TENSIN"/>
    <property type="match status" value="1"/>
</dbReference>
<dbReference type="PROSITE" id="PS51182">
    <property type="entry name" value="C2_TENSIN"/>
    <property type="match status" value="1"/>
</dbReference>
<dbReference type="InterPro" id="IPR029021">
    <property type="entry name" value="Prot-tyrosine_phosphatase-like"/>
</dbReference>
<dbReference type="SUPFAM" id="SSF101447">
    <property type="entry name" value="Formin homology 2 domain (FH2 domain)"/>
    <property type="match status" value="1"/>
</dbReference>
<name>A0AAV0TB03_HYABA</name>
<keyword evidence="6" id="KW-1185">Reference proteome</keyword>
<feature type="compositionally biased region" description="Basic and acidic residues" evidence="1">
    <location>
        <begin position="519"/>
        <end position="529"/>
    </location>
</feature>
<feature type="domain" description="C2 tensin-type" evidence="3">
    <location>
        <begin position="223"/>
        <end position="360"/>
    </location>
</feature>
<reference evidence="5" key="1">
    <citation type="submission" date="2022-12" db="EMBL/GenBank/DDBJ databases">
        <authorList>
            <person name="Webb A."/>
        </authorList>
    </citation>
    <scope>NUCLEOTIDE SEQUENCE</scope>
    <source>
        <strain evidence="5">Hp1</strain>
    </source>
</reference>
<evidence type="ECO:0000313" key="6">
    <source>
        <dbReference type="Proteomes" id="UP001162031"/>
    </source>
</evidence>
<dbReference type="InterPro" id="IPR014020">
    <property type="entry name" value="Tensin_C2-dom"/>
</dbReference>
<feature type="compositionally biased region" description="Polar residues" evidence="1">
    <location>
        <begin position="462"/>
        <end position="473"/>
    </location>
</feature>
<dbReference type="Gene3D" id="1.20.58.2220">
    <property type="entry name" value="Formin, FH2 domain"/>
    <property type="match status" value="1"/>
</dbReference>
<evidence type="ECO:0000259" key="3">
    <source>
        <dbReference type="PROSITE" id="PS51182"/>
    </source>
</evidence>
<comment type="caution">
    <text evidence="5">The sequence shown here is derived from an EMBL/GenBank/DDBJ whole genome shotgun (WGS) entry which is preliminary data.</text>
</comment>
<dbReference type="Gene3D" id="3.90.190.10">
    <property type="entry name" value="Protein tyrosine phosphatase superfamily"/>
    <property type="match status" value="1"/>
</dbReference>
<dbReference type="GO" id="GO:0071203">
    <property type="term" value="C:WASH complex"/>
    <property type="evidence" value="ECO:0007669"/>
    <property type="project" value="InterPro"/>
</dbReference>
<dbReference type="Pfam" id="PF02181">
    <property type="entry name" value="FH2"/>
    <property type="match status" value="1"/>
</dbReference>
<feature type="domain" description="FH2" evidence="4">
    <location>
        <begin position="982"/>
        <end position="1386"/>
    </location>
</feature>
<sequence length="1408" mass="154609">MDALRRLRNSLLDLALLSRQRPVLDAQALQLTFMTEQLVVTGAPSSGPTDTKRNAVNATDLAHFLDTVYGRHYLLFTCSALQQDEAVTRYAAAGDTLSLVDTLHGQLLDFQWARDGMEAHTPPLDVVFRMCYALDAYLALDRQNVALVNCHTGKTRSALVVACYLLFARLESDPIEALAVFYRKRWHRKALTAQSLREKTPPSIRRFLTEFHQLLGPHKSRNFKPMLLKTIVLRKLPVDLQPRVQMWDDEQLVFCTDADASVEQPVLLDWNEEDGCFAIVWENGLELNGGFSLVCSFGGDYENVDDMDAASRVLFRYAESTLFLSPGLVTLTRHDLDLMKQYAHGFDDDQFSIELNLHENSAKRPRDMVRMDYSGRFAMCQGLIEISKHHVVVPDTAMHSELIRMGFGEVPATFALQCSQNTPSLALELLRCNELSASFVHETMGNTAEQGPVDSIEASQNPQMRFDTPSSTRLGPAFEVDRESSTAPAESQALDGGRNVGGVPTALGIMSTATNKQSRAVDDDSEELGRRKEYVASTGLSCGDLTKATTSLGSLDTSIAVSLATSLTSEKDSDLPGTPDEDTIAAFLSKQNTGRSSNDVSEMFPPKSTGNKYTLMLKRGVPFEAVRNCMQRENVDPSTLQAVLPNESSTGVLSSASQANDIRKRKLKDVDEFSTYFRMLRMGCPKEAVRQKITMDGIDPVILDLGSDAIYEEVKNCIAVRSGVRKVRDGMMNPSAAVNEDESASKISLNGHDVCAKYHTMLKLGVPKGAVCQKMKVDGVDVRILDSGESSFYSTLREQTGGQRPTVTVDEMKLMGHPEYAKYCKMMLAGLSEAAVRKKMQVDGVNEGVMDFCVEAVVSQLPKSYGGNRAKVRDDAATADFDTTKKMVLNEGGVCQRTRLDGVEESAFGRKDNATPVSDISGVGSGVKREGDLINATCSTGMSEGAVRQEMVTDDVELRQLELGTNVSVAQVTSSEPVVAASAAADSPARARKKLHWQAISEDRLQNRDRQKTIWEGEDEDVQFDVDMDELEALFFANHDTASAKKGLLRGPSNALKRKKSVTLFDGKRAMNAAISLARVKLTYSEIAEAVLKFDSSVLSIEQLIGINESLPTSDEVALVSRYTGEKKMLGEAEKFALEIAKVARYGPRMECLIFKMSFPSRSAELTTSLSRLHKASEEVKGSRLLKSLLAIVLKLGNTLNGSKEDNGIKGFTVDSLLRLGHTKAVNQKTTVLHYLVRLMKKNHVQVLDFQAELPSVALAARESFATIDAEFAKLGKGLSSLRTEQGMLEKQSVKTMGLEATIAVIQADVADIDAQMETIGDGISRARKEVSSVLDYFGEDPKRNPSEVFATLASFCTVFQQARNEVDAADEAARRKERLTIRRSNTLRPLPKSSDNATIKVVSSGST</sequence>